<evidence type="ECO:0000313" key="2">
    <source>
        <dbReference type="EMBL" id="GAW81538.1"/>
    </source>
</evidence>
<organism evidence="2 3">
    <name type="scientific">Plasmodium gonderi</name>
    <dbReference type="NCBI Taxonomy" id="77519"/>
    <lineage>
        <taxon>Eukaryota</taxon>
        <taxon>Sar</taxon>
        <taxon>Alveolata</taxon>
        <taxon>Apicomplexa</taxon>
        <taxon>Aconoidasida</taxon>
        <taxon>Haemosporida</taxon>
        <taxon>Plasmodiidae</taxon>
        <taxon>Plasmodium</taxon>
        <taxon>Plasmodium (Plasmodium)</taxon>
    </lineage>
</organism>
<evidence type="ECO:0000256" key="1">
    <source>
        <dbReference type="SAM" id="MobiDB-lite"/>
    </source>
</evidence>
<evidence type="ECO:0000313" key="3">
    <source>
        <dbReference type="Proteomes" id="UP000195521"/>
    </source>
</evidence>
<keyword evidence="3" id="KW-1185">Reference proteome</keyword>
<dbReference type="Proteomes" id="UP000195521">
    <property type="component" value="Unassembled WGS sequence"/>
</dbReference>
<reference evidence="3" key="1">
    <citation type="submission" date="2017-04" db="EMBL/GenBank/DDBJ databases">
        <title>Plasmodium gonderi genome.</title>
        <authorList>
            <person name="Arisue N."/>
            <person name="Honma H."/>
            <person name="Kawai S."/>
            <person name="Tougan T."/>
            <person name="Tanabe K."/>
            <person name="Horii T."/>
        </authorList>
    </citation>
    <scope>NUCLEOTIDE SEQUENCE [LARGE SCALE GENOMIC DNA]</scope>
    <source>
        <strain evidence="3">ATCC 30045</strain>
    </source>
</reference>
<feature type="region of interest" description="Disordered" evidence="1">
    <location>
        <begin position="114"/>
        <end position="133"/>
    </location>
</feature>
<dbReference type="RefSeq" id="XP_028544127.1">
    <property type="nucleotide sequence ID" value="XM_028688326.1"/>
</dbReference>
<dbReference type="AlphaFoldDB" id="A0A1Y1JIS2"/>
<comment type="caution">
    <text evidence="2">The sequence shown here is derived from an EMBL/GenBank/DDBJ whole genome shotgun (WGS) entry which is preliminary data.</text>
</comment>
<gene>
    <name evidence="2" type="ORF">PGO_102970</name>
</gene>
<dbReference type="OrthoDB" id="330093at2759"/>
<accession>A0A1Y1JIS2</accession>
<protein>
    <submittedName>
        <fullName evidence="2">Uncharacterized protein</fullName>
    </submittedName>
</protein>
<name>A0A1Y1JIS2_PLAGO</name>
<sequence length="357" mass="41800">MIWFSGKKLGGGVGRRLCMPIYSGSSDSAFKDKQFVLKKINHKYENVLLFGDVNKLRSTAMELIRNISSSDENMKEGYANLKIKKYISTEEKKAKELEDESEVDHMVAADNDDTGYSNTAVSKRPHSKDNNSDMSKKLSFWQIYSMRVKKSLHLLGPQDFALILQSFHLHNKDTGIYVSSVKHIENQIPSMNGVSFVIILNILSARLKKNNYNDFFQKMLNYLPNVLYELNIRDMNNIMSCFHNLELSDTKICDIFYLKILSNLNKIEDSFTLSSLCYIFYKYNFENLHFYECLKRRGLHLLNNFDAKQLYKFVFSLYKKNICLKEIIEKKKNDVFSFLPHYNDEQRLFMCDFFGIK</sequence>
<proteinExistence type="predicted"/>
<dbReference type="GeneID" id="39748261"/>
<dbReference type="EMBL" id="BDQF01000011">
    <property type="protein sequence ID" value="GAW81538.1"/>
    <property type="molecule type" value="Genomic_DNA"/>
</dbReference>
<dbReference type="OMA" id="RRLCMPI"/>